<name>A0A8W7P2A5_ANOCL</name>
<evidence type="ECO:0000313" key="1">
    <source>
        <dbReference type="EnsemblMetazoa" id="ACOM024149-PA.1"/>
    </source>
</evidence>
<dbReference type="AlphaFoldDB" id="A0A8W7P2A5"/>
<sequence>MQVRHCKPDCSSMRTSEFFLRGINLRNNLLNELPYLPELFTNVDRFLEWIVDNMKGKEPNAQSKTDLTKATDRRINLPPIQNASKRKMFNFSNCGIMPSANESSNSYPTIPWLGFLYSNATNKTPKKCVVTLISEWYAVSLAACFSDNSKE</sequence>
<proteinExistence type="predicted"/>
<reference evidence="1" key="1">
    <citation type="submission" date="2022-08" db="UniProtKB">
        <authorList>
            <consortium name="EnsemblMetazoa"/>
        </authorList>
    </citation>
    <scope>IDENTIFICATION</scope>
</reference>
<protein>
    <recommendedName>
        <fullName evidence="2">Peptidase S1 domain-containing protein</fullName>
    </recommendedName>
</protein>
<organism evidence="1">
    <name type="scientific">Anopheles coluzzii</name>
    <name type="common">African malaria mosquito</name>
    <dbReference type="NCBI Taxonomy" id="1518534"/>
    <lineage>
        <taxon>Eukaryota</taxon>
        <taxon>Metazoa</taxon>
        <taxon>Ecdysozoa</taxon>
        <taxon>Arthropoda</taxon>
        <taxon>Hexapoda</taxon>
        <taxon>Insecta</taxon>
        <taxon>Pterygota</taxon>
        <taxon>Neoptera</taxon>
        <taxon>Endopterygota</taxon>
        <taxon>Diptera</taxon>
        <taxon>Nematocera</taxon>
        <taxon>Culicoidea</taxon>
        <taxon>Culicidae</taxon>
        <taxon>Anophelinae</taxon>
        <taxon>Anopheles</taxon>
    </lineage>
</organism>
<evidence type="ECO:0008006" key="2">
    <source>
        <dbReference type="Google" id="ProtNLM"/>
    </source>
</evidence>
<dbReference type="EnsemblMetazoa" id="ACOM024149-RA">
    <property type="protein sequence ID" value="ACOM024149-PA.1"/>
    <property type="gene ID" value="ACOM024149"/>
</dbReference>
<dbReference type="Proteomes" id="UP000075882">
    <property type="component" value="Unassembled WGS sequence"/>
</dbReference>
<accession>A0A8W7P2A5</accession>